<sequence length="168" mass="18529">MPPSNGPTDRQNRHGFDETKSPIAAAVGKFVPQSVVRRCLSVTVETDREAYERGDPVELTVTIANSLPLPVEVETETRRLWGWTVDGELDASDERVYVGDATGTLTFRAKERKVLSTTWDGRFKRVGGVGDDGRTRWVEPEPGVHEIGAFVPVPGANPSDSVEIRIER</sequence>
<proteinExistence type="predicted"/>
<dbReference type="Proteomes" id="UP000198876">
    <property type="component" value="Unassembled WGS sequence"/>
</dbReference>
<dbReference type="OrthoDB" id="196304at2157"/>
<reference evidence="4" key="1">
    <citation type="submission" date="2016-10" db="EMBL/GenBank/DDBJ databases">
        <authorList>
            <person name="Varghese N."/>
            <person name="Submissions S."/>
        </authorList>
    </citation>
    <scope>NUCLEOTIDE SEQUENCE [LARGE SCALE GENOMIC DNA]</scope>
    <source>
        <strain evidence="4">CGMCC 1.7739</strain>
    </source>
</reference>
<protein>
    <recommendedName>
        <fullName evidence="2">DUF7974 domain-containing protein</fullName>
    </recommendedName>
</protein>
<evidence type="ECO:0000313" key="3">
    <source>
        <dbReference type="EMBL" id="SFG59144.1"/>
    </source>
</evidence>
<gene>
    <name evidence="3" type="ORF">SAMN04488063_2517</name>
</gene>
<evidence type="ECO:0000256" key="1">
    <source>
        <dbReference type="SAM" id="MobiDB-lite"/>
    </source>
</evidence>
<feature type="region of interest" description="Disordered" evidence="1">
    <location>
        <begin position="1"/>
        <end position="20"/>
    </location>
</feature>
<name>A0A1I2T254_9EURY</name>
<evidence type="ECO:0000259" key="2">
    <source>
        <dbReference type="Pfam" id="PF25929"/>
    </source>
</evidence>
<dbReference type="InterPro" id="IPR058280">
    <property type="entry name" value="DUF7974"/>
</dbReference>
<feature type="domain" description="DUF7974" evidence="2">
    <location>
        <begin position="29"/>
        <end position="167"/>
    </location>
</feature>
<feature type="compositionally biased region" description="Basic and acidic residues" evidence="1">
    <location>
        <begin position="10"/>
        <end position="20"/>
    </location>
</feature>
<dbReference type="AlphaFoldDB" id="A0A1I2T254"/>
<organism evidence="3 4">
    <name type="scientific">Halopelagius inordinatus</name>
    <dbReference type="NCBI Taxonomy" id="553467"/>
    <lineage>
        <taxon>Archaea</taxon>
        <taxon>Methanobacteriati</taxon>
        <taxon>Methanobacteriota</taxon>
        <taxon>Stenosarchaea group</taxon>
        <taxon>Halobacteria</taxon>
        <taxon>Halobacteriales</taxon>
        <taxon>Haloferacaceae</taxon>
    </lineage>
</organism>
<dbReference type="RefSeq" id="WP_092892670.1">
    <property type="nucleotide sequence ID" value="NZ_FOOQ01000002.1"/>
</dbReference>
<dbReference type="EMBL" id="FOOQ01000002">
    <property type="protein sequence ID" value="SFG59144.1"/>
    <property type="molecule type" value="Genomic_DNA"/>
</dbReference>
<keyword evidence="4" id="KW-1185">Reference proteome</keyword>
<accession>A0A1I2T254</accession>
<evidence type="ECO:0000313" key="4">
    <source>
        <dbReference type="Proteomes" id="UP000198876"/>
    </source>
</evidence>
<dbReference type="Pfam" id="PF25929">
    <property type="entry name" value="DUF7974"/>
    <property type="match status" value="1"/>
</dbReference>